<evidence type="ECO:0000313" key="2">
    <source>
        <dbReference type="EMBL" id="KPV47319.1"/>
    </source>
</evidence>
<dbReference type="PANTHER" id="PTHR30154">
    <property type="entry name" value="LEUCINE-RESPONSIVE REGULATORY PROTEIN"/>
    <property type="match status" value="1"/>
</dbReference>
<evidence type="ECO:0000313" key="4">
    <source>
        <dbReference type="Proteomes" id="UP000050320"/>
    </source>
</evidence>
<organism evidence="2 5">
    <name type="scientific">Acidiplasma aeolicum</name>
    <dbReference type="NCBI Taxonomy" id="507754"/>
    <lineage>
        <taxon>Archaea</taxon>
        <taxon>Methanobacteriati</taxon>
        <taxon>Thermoplasmatota</taxon>
        <taxon>Thermoplasmata</taxon>
        <taxon>Thermoplasmatales</taxon>
        <taxon>Ferroplasmaceae</taxon>
        <taxon>Acidiplasma</taxon>
    </lineage>
</organism>
<dbReference type="Gene3D" id="3.30.70.920">
    <property type="match status" value="1"/>
</dbReference>
<dbReference type="PANTHER" id="PTHR30154:SF34">
    <property type="entry name" value="TRANSCRIPTIONAL REGULATOR AZLB"/>
    <property type="match status" value="1"/>
</dbReference>
<dbReference type="AlphaFoldDB" id="A0A0P9ETE2"/>
<dbReference type="InterPro" id="IPR019887">
    <property type="entry name" value="Tscrpt_reg_AsnC/Lrp_C"/>
</dbReference>
<keyword evidence="4" id="KW-1185">Reference proteome</keyword>
<reference evidence="2 5" key="1">
    <citation type="submission" date="2015-09" db="EMBL/GenBank/DDBJ databases">
        <title>Draft genome sequence of Acidiplasma aeolicum DSM 18409.</title>
        <authorList>
            <person name="Hemp J."/>
        </authorList>
    </citation>
    <scope>NUCLEOTIDE SEQUENCE [LARGE SCALE GENOMIC DNA]</scope>
    <source>
        <strain evidence="2 5">V</strain>
    </source>
</reference>
<dbReference type="Proteomes" id="UP000050320">
    <property type="component" value="Unassembled WGS sequence"/>
</dbReference>
<evidence type="ECO:0000313" key="3">
    <source>
        <dbReference type="EMBL" id="KQB36434.1"/>
    </source>
</evidence>
<dbReference type="GO" id="GO:0005829">
    <property type="term" value="C:cytosol"/>
    <property type="evidence" value="ECO:0007669"/>
    <property type="project" value="TreeGrafter"/>
</dbReference>
<dbReference type="EMBL" id="LKBG01000017">
    <property type="protein sequence ID" value="KQB36434.1"/>
    <property type="molecule type" value="Genomic_DNA"/>
</dbReference>
<accession>A0A0P9ETE2</accession>
<feature type="domain" description="Transcription regulator AsnC/Lrp ligand binding" evidence="1">
    <location>
        <begin position="21"/>
        <end position="91"/>
    </location>
</feature>
<evidence type="ECO:0000259" key="1">
    <source>
        <dbReference type="Pfam" id="PF01037"/>
    </source>
</evidence>
<dbReference type="SUPFAM" id="SSF54909">
    <property type="entry name" value="Dimeric alpha+beta barrel"/>
    <property type="match status" value="1"/>
</dbReference>
<proteinExistence type="predicted"/>
<reference evidence="3 4" key="2">
    <citation type="submission" date="2015-09" db="EMBL/GenBank/DDBJ databases">
        <title>Heavy metals and arsenic resistance mechanisms in polyextremophilic archaea of the family Ferroplasmaceae.</title>
        <authorList>
            <person name="Bulaev A.G."/>
            <person name="Kanygina A.V."/>
        </authorList>
    </citation>
    <scope>NUCLEOTIDE SEQUENCE [LARGE SCALE GENOMIC DNA]</scope>
    <source>
        <strain evidence="3 4">VT</strain>
    </source>
</reference>
<dbReference type="InterPro" id="IPR011008">
    <property type="entry name" value="Dimeric_a/b-barrel"/>
</dbReference>
<evidence type="ECO:0000313" key="5">
    <source>
        <dbReference type="Proteomes" id="UP000050515"/>
    </source>
</evidence>
<protein>
    <submittedName>
        <fullName evidence="2">AsnC family transcriptional regulator</fullName>
    </submittedName>
</protein>
<dbReference type="GeneID" id="84222016"/>
<name>A0A0P9ETE2_9ARCH</name>
<dbReference type="OrthoDB" id="6995at2157"/>
<dbReference type="RefSeq" id="WP_048102034.1">
    <property type="nucleotide sequence ID" value="NZ_JBBYJF010000001.1"/>
</dbReference>
<sequence>MEAEITNFKEYYDNKIVTAMIGIEADINMVEDIGEKIAENKNVEEIMVVTGDYDLLIKVRFPDYQTLEKFIVRELNNIQGIKKSKTMMVLSIIKDVYMR</sequence>
<comment type="caution">
    <text evidence="2">The sequence shown here is derived from an EMBL/GenBank/DDBJ whole genome shotgun (WGS) entry which is preliminary data.</text>
</comment>
<dbReference type="GO" id="GO:0043565">
    <property type="term" value="F:sequence-specific DNA binding"/>
    <property type="evidence" value="ECO:0007669"/>
    <property type="project" value="TreeGrafter"/>
</dbReference>
<gene>
    <name evidence="3" type="ORF">AOG54_07435</name>
    <name evidence="2" type="ORF">SE19_01555</name>
</gene>
<dbReference type="GO" id="GO:0043200">
    <property type="term" value="P:response to amino acid"/>
    <property type="evidence" value="ECO:0007669"/>
    <property type="project" value="TreeGrafter"/>
</dbReference>
<dbReference type="Pfam" id="PF01037">
    <property type="entry name" value="AsnC_trans_reg"/>
    <property type="match status" value="1"/>
</dbReference>
<dbReference type="PATRIC" id="fig|507754.4.peg.147"/>
<dbReference type="EMBL" id="LJCQ01000094">
    <property type="protein sequence ID" value="KPV47319.1"/>
    <property type="molecule type" value="Genomic_DNA"/>
</dbReference>
<dbReference type="Proteomes" id="UP000050515">
    <property type="component" value="Unassembled WGS sequence"/>
</dbReference>